<reference evidence="1 2" key="1">
    <citation type="journal article" date="2020" name="Cell">
        <title>Large-Scale Comparative Analyses of Tick Genomes Elucidate Their Genetic Diversity and Vector Capacities.</title>
        <authorList>
            <consortium name="Tick Genome and Microbiome Consortium (TIGMIC)"/>
            <person name="Jia N."/>
            <person name="Wang J."/>
            <person name="Shi W."/>
            <person name="Du L."/>
            <person name="Sun Y."/>
            <person name="Zhan W."/>
            <person name="Jiang J.F."/>
            <person name="Wang Q."/>
            <person name="Zhang B."/>
            <person name="Ji P."/>
            <person name="Bell-Sakyi L."/>
            <person name="Cui X.M."/>
            <person name="Yuan T.T."/>
            <person name="Jiang B.G."/>
            <person name="Yang W.F."/>
            <person name="Lam T.T."/>
            <person name="Chang Q.C."/>
            <person name="Ding S.J."/>
            <person name="Wang X.J."/>
            <person name="Zhu J.G."/>
            <person name="Ruan X.D."/>
            <person name="Zhao L."/>
            <person name="Wei J.T."/>
            <person name="Ye R.Z."/>
            <person name="Que T.C."/>
            <person name="Du C.H."/>
            <person name="Zhou Y.H."/>
            <person name="Cheng J.X."/>
            <person name="Dai P.F."/>
            <person name="Guo W.B."/>
            <person name="Han X.H."/>
            <person name="Huang E.J."/>
            <person name="Li L.F."/>
            <person name="Wei W."/>
            <person name="Gao Y.C."/>
            <person name="Liu J.Z."/>
            <person name="Shao H.Z."/>
            <person name="Wang X."/>
            <person name="Wang C.C."/>
            <person name="Yang T.C."/>
            <person name="Huo Q.B."/>
            <person name="Li W."/>
            <person name="Chen H.Y."/>
            <person name="Chen S.E."/>
            <person name="Zhou L.G."/>
            <person name="Ni X.B."/>
            <person name="Tian J.H."/>
            <person name="Sheng Y."/>
            <person name="Liu T."/>
            <person name="Pan Y.S."/>
            <person name="Xia L.Y."/>
            <person name="Li J."/>
            <person name="Zhao F."/>
            <person name="Cao W.C."/>
        </authorList>
    </citation>
    <scope>NUCLEOTIDE SEQUENCE [LARGE SCALE GENOMIC DNA]</scope>
    <source>
        <strain evidence="1">Iper-2018</strain>
    </source>
</reference>
<comment type="caution">
    <text evidence="1">The sequence shown here is derived from an EMBL/GenBank/DDBJ whole genome shotgun (WGS) entry which is preliminary data.</text>
</comment>
<organism evidence="1 2">
    <name type="scientific">Ixodes persulcatus</name>
    <name type="common">Taiga tick</name>
    <dbReference type="NCBI Taxonomy" id="34615"/>
    <lineage>
        <taxon>Eukaryota</taxon>
        <taxon>Metazoa</taxon>
        <taxon>Ecdysozoa</taxon>
        <taxon>Arthropoda</taxon>
        <taxon>Chelicerata</taxon>
        <taxon>Arachnida</taxon>
        <taxon>Acari</taxon>
        <taxon>Parasitiformes</taxon>
        <taxon>Ixodida</taxon>
        <taxon>Ixodoidea</taxon>
        <taxon>Ixodidae</taxon>
        <taxon>Ixodinae</taxon>
        <taxon>Ixodes</taxon>
    </lineage>
</organism>
<protein>
    <submittedName>
        <fullName evidence="1">Uncharacterized protein</fullName>
    </submittedName>
</protein>
<dbReference type="Proteomes" id="UP000805193">
    <property type="component" value="Unassembled WGS sequence"/>
</dbReference>
<proteinExistence type="predicted"/>
<dbReference type="EMBL" id="JABSTQ010010856">
    <property type="protein sequence ID" value="KAG0417340.1"/>
    <property type="molecule type" value="Genomic_DNA"/>
</dbReference>
<gene>
    <name evidence="1" type="ORF">HPB47_005688</name>
</gene>
<sequence>MAIDGNVTEASSRRVIERVSPAKSTSPVSELSKTKLHYEDRHLPADYNIEDEVLSLISLRAPGKREKFLKQFVGPFRVVQELSRAMYKVMPAQPHLVHRSRSSDVLHISRMKPYYRQDS</sequence>
<keyword evidence="2" id="KW-1185">Reference proteome</keyword>
<evidence type="ECO:0000313" key="1">
    <source>
        <dbReference type="EMBL" id="KAG0417340.1"/>
    </source>
</evidence>
<evidence type="ECO:0000313" key="2">
    <source>
        <dbReference type="Proteomes" id="UP000805193"/>
    </source>
</evidence>
<name>A0AC60PCK3_IXOPE</name>
<accession>A0AC60PCK3</accession>